<feature type="transmembrane region" description="Helical" evidence="4">
    <location>
        <begin position="112"/>
        <end position="131"/>
    </location>
</feature>
<evidence type="ECO:0000313" key="6">
    <source>
        <dbReference type="Proteomes" id="UP001221413"/>
    </source>
</evidence>
<dbReference type="PANTHER" id="PTHR11360:SF234">
    <property type="entry name" value="MFS-TYPE TRANSPORTER DBAD-RELATED"/>
    <property type="match status" value="1"/>
</dbReference>
<feature type="region of interest" description="Disordered" evidence="3">
    <location>
        <begin position="374"/>
        <end position="394"/>
    </location>
</feature>
<keyword evidence="4" id="KW-0812">Transmembrane</keyword>
<gene>
    <name evidence="5" type="ORF">Dda_0016</name>
</gene>
<feature type="transmembrane region" description="Helical" evidence="4">
    <location>
        <begin position="261"/>
        <end position="284"/>
    </location>
</feature>
<feature type="transmembrane region" description="Helical" evidence="4">
    <location>
        <begin position="335"/>
        <end position="356"/>
    </location>
</feature>
<evidence type="ECO:0000256" key="2">
    <source>
        <dbReference type="ARBA" id="ARBA00006727"/>
    </source>
</evidence>
<dbReference type="GO" id="GO:0022857">
    <property type="term" value="F:transmembrane transporter activity"/>
    <property type="evidence" value="ECO:0007669"/>
    <property type="project" value="InterPro"/>
</dbReference>
<feature type="transmembrane region" description="Helical" evidence="4">
    <location>
        <begin position="80"/>
        <end position="100"/>
    </location>
</feature>
<evidence type="ECO:0000256" key="1">
    <source>
        <dbReference type="ARBA" id="ARBA00004141"/>
    </source>
</evidence>
<dbReference type="GO" id="GO:0016020">
    <property type="term" value="C:membrane"/>
    <property type="evidence" value="ECO:0007669"/>
    <property type="project" value="UniProtKB-SubCell"/>
</dbReference>
<feature type="region of interest" description="Disordered" evidence="3">
    <location>
        <begin position="1"/>
        <end position="45"/>
    </location>
</feature>
<name>A0AAD6J3K4_DREDA</name>
<accession>A0AAD6J3K4</accession>
<dbReference type="InterPro" id="IPR011701">
    <property type="entry name" value="MFS"/>
</dbReference>
<evidence type="ECO:0000256" key="3">
    <source>
        <dbReference type="SAM" id="MobiDB-lite"/>
    </source>
</evidence>
<dbReference type="AlphaFoldDB" id="A0AAD6J3K4"/>
<dbReference type="EMBL" id="JAQGDS010000001">
    <property type="protein sequence ID" value="KAJ6263879.1"/>
    <property type="molecule type" value="Genomic_DNA"/>
</dbReference>
<keyword evidence="6" id="KW-1185">Reference proteome</keyword>
<sequence length="394" mass="43465">MPWTPARPTTARLQQPAEGPSITKARGENRKFQKSSAPTPSFSSSSGLVLASIVDTGPHGGNGWPVEIVAATWFKRKKGFAIGIVASGASISGLVYPTMMRYMIDFVGFNRSIQYVAALTCLTCIVSILLARPNPEHHFRKPSRSEWLSTRTWIDTHAFRDPAFCWFTGAICWMFFGFYCVFFNLEEWAARMKVGYKTAPEPGHPGLPTYWLLAIMNGSSTIGRLSSSYLCDHFGALNVHMFVTFVSSLLCLLLWTSARGLGAALAFVIIFGAFSGSVIGLPPASMAAILGPDRTQQAKLGQWTGMMYSISSFFALTGPLIASHLLIKFHTFHTIQVWSGMSLFFSACCMAVAILYHSRDESVTRILRMTAKLTPTSTRSRSRSMSRRRDSDMA</sequence>
<organism evidence="5 6">
    <name type="scientific">Drechslerella dactyloides</name>
    <name type="common">Nematode-trapping fungus</name>
    <name type="synonym">Arthrobotrys dactyloides</name>
    <dbReference type="NCBI Taxonomy" id="74499"/>
    <lineage>
        <taxon>Eukaryota</taxon>
        <taxon>Fungi</taxon>
        <taxon>Dikarya</taxon>
        <taxon>Ascomycota</taxon>
        <taxon>Pezizomycotina</taxon>
        <taxon>Orbiliomycetes</taxon>
        <taxon>Orbiliales</taxon>
        <taxon>Orbiliaceae</taxon>
        <taxon>Drechslerella</taxon>
    </lineage>
</organism>
<evidence type="ECO:0000256" key="4">
    <source>
        <dbReference type="SAM" id="Phobius"/>
    </source>
</evidence>
<dbReference type="InterPro" id="IPR036259">
    <property type="entry name" value="MFS_trans_sf"/>
</dbReference>
<comment type="caution">
    <text evidence="5">The sequence shown here is derived from an EMBL/GenBank/DDBJ whole genome shotgun (WGS) entry which is preliminary data.</text>
</comment>
<protein>
    <recommendedName>
        <fullName evidence="7">MFS general substrate transporter</fullName>
    </recommendedName>
</protein>
<dbReference type="Gene3D" id="1.20.1250.20">
    <property type="entry name" value="MFS general substrate transporter like domains"/>
    <property type="match status" value="1"/>
</dbReference>
<dbReference type="InterPro" id="IPR050327">
    <property type="entry name" value="Proton-linked_MCT"/>
</dbReference>
<comment type="subcellular location">
    <subcellularLocation>
        <location evidence="1">Membrane</location>
        <topology evidence="1">Multi-pass membrane protein</topology>
    </subcellularLocation>
</comment>
<feature type="transmembrane region" description="Helical" evidence="4">
    <location>
        <begin position="163"/>
        <end position="185"/>
    </location>
</feature>
<dbReference type="Proteomes" id="UP001221413">
    <property type="component" value="Unassembled WGS sequence"/>
</dbReference>
<dbReference type="PANTHER" id="PTHR11360">
    <property type="entry name" value="MONOCARBOXYLATE TRANSPORTER"/>
    <property type="match status" value="1"/>
</dbReference>
<comment type="similarity">
    <text evidence="2">Belongs to the major facilitator superfamily. Monocarboxylate porter (TC 2.A.1.13) family.</text>
</comment>
<keyword evidence="4" id="KW-1133">Transmembrane helix</keyword>
<feature type="transmembrane region" description="Helical" evidence="4">
    <location>
        <begin position="305"/>
        <end position="329"/>
    </location>
</feature>
<feature type="compositionally biased region" description="Low complexity" evidence="3">
    <location>
        <begin position="35"/>
        <end position="45"/>
    </location>
</feature>
<reference evidence="5" key="1">
    <citation type="submission" date="2023-01" db="EMBL/GenBank/DDBJ databases">
        <title>The chitinases involved in constricting ring structure development in the nematode-trapping fungus Drechslerella dactyloides.</title>
        <authorList>
            <person name="Wang R."/>
            <person name="Zhang L."/>
            <person name="Tang P."/>
            <person name="Li S."/>
            <person name="Liang L."/>
        </authorList>
    </citation>
    <scope>NUCLEOTIDE SEQUENCE</scope>
    <source>
        <strain evidence="5">YMF1.00031</strain>
    </source>
</reference>
<dbReference type="SUPFAM" id="SSF103473">
    <property type="entry name" value="MFS general substrate transporter"/>
    <property type="match status" value="1"/>
</dbReference>
<dbReference type="Pfam" id="PF07690">
    <property type="entry name" value="MFS_1"/>
    <property type="match status" value="1"/>
</dbReference>
<proteinExistence type="inferred from homology"/>
<evidence type="ECO:0000313" key="5">
    <source>
        <dbReference type="EMBL" id="KAJ6263879.1"/>
    </source>
</evidence>
<feature type="transmembrane region" description="Helical" evidence="4">
    <location>
        <begin position="235"/>
        <end position="255"/>
    </location>
</feature>
<keyword evidence="4" id="KW-0472">Membrane</keyword>
<evidence type="ECO:0008006" key="7">
    <source>
        <dbReference type="Google" id="ProtNLM"/>
    </source>
</evidence>